<dbReference type="Ensembl" id="ENSNFUT00015014843.1">
    <property type="protein sequence ID" value="ENSNFUP00015014138.1"/>
    <property type="gene ID" value="ENSNFUG00015006871.1"/>
</dbReference>
<evidence type="ECO:0000313" key="5">
    <source>
        <dbReference type="Proteomes" id="UP000694548"/>
    </source>
</evidence>
<evidence type="ECO:0000256" key="2">
    <source>
        <dbReference type="SAM" id="Phobius"/>
    </source>
</evidence>
<dbReference type="GeneTree" id="ENSGT00940000159005"/>
<dbReference type="Pfam" id="PF08205">
    <property type="entry name" value="C2-set_2"/>
    <property type="match status" value="1"/>
</dbReference>
<feature type="domain" description="Ig-like" evidence="3">
    <location>
        <begin position="264"/>
        <end position="341"/>
    </location>
</feature>
<dbReference type="GO" id="GO:0007155">
    <property type="term" value="P:cell adhesion"/>
    <property type="evidence" value="ECO:0007669"/>
    <property type="project" value="InterPro"/>
</dbReference>
<dbReference type="InterPro" id="IPR013162">
    <property type="entry name" value="CD80_C2-set"/>
</dbReference>
<sequence length="397" mass="44644">MNENKTLCKVRGVLSRPRRVLPERDKSHSLLFSSCAQRSTECFFYIKLFILLLRDGYVFHSNHCIFHTYLKLNFIFTCVCPSRIALVVRYGDPVDANCTSLSCHNVTGMGWESPYGAVRLTKNVSSLPYKIDKVKDWEITSHCYISFSDNQSQRHKILPITVYKMPANVSVTNPPEHLLEGVTYFLKCDVRDVAPAQNLSVFWLGKKGELKKETFSEDSFTPLDVASSLDLTPRRDDHGSEIRCEARLDVFPDGGAPLTMQSQPLVLNTLERSHSSMTFDCTAAGNPKPVYNWSFASSTHPEEQIKNMNKAALSPELVLSGTYSCTASNTLGSKTKYFIITEAEGTLLLLNFVDSSFYLKVAAPRSQLTVVFVVIIVLACVVYHREPRCFMSTNKIS</sequence>
<dbReference type="PROSITE" id="PS50835">
    <property type="entry name" value="IG_LIKE"/>
    <property type="match status" value="2"/>
</dbReference>
<dbReference type="PANTHER" id="PTHR13771:SF9">
    <property type="entry name" value="INTERCELLULAR ADHESION MOLECULE 5"/>
    <property type="match status" value="1"/>
</dbReference>
<dbReference type="AlphaFoldDB" id="A0A8C6L987"/>
<dbReference type="CDD" id="cd00096">
    <property type="entry name" value="Ig"/>
    <property type="match status" value="1"/>
</dbReference>
<keyword evidence="2" id="KW-0472">Membrane</keyword>
<name>A0A8C6L987_NOTFU</name>
<dbReference type="InterPro" id="IPR047012">
    <property type="entry name" value="ICAM_VCAM"/>
</dbReference>
<dbReference type="InterPro" id="IPR036179">
    <property type="entry name" value="Ig-like_dom_sf"/>
</dbReference>
<dbReference type="Gene3D" id="2.60.40.10">
    <property type="entry name" value="Immunoglobulins"/>
    <property type="match status" value="3"/>
</dbReference>
<dbReference type="Pfam" id="PF13895">
    <property type="entry name" value="Ig_2"/>
    <property type="match status" value="1"/>
</dbReference>
<dbReference type="GO" id="GO:0005178">
    <property type="term" value="F:integrin binding"/>
    <property type="evidence" value="ECO:0007669"/>
    <property type="project" value="InterPro"/>
</dbReference>
<reference evidence="4" key="2">
    <citation type="submission" date="2025-08" db="UniProtKB">
        <authorList>
            <consortium name="Ensembl"/>
        </authorList>
    </citation>
    <scope>IDENTIFICATION</scope>
</reference>
<dbReference type="SUPFAM" id="SSF48726">
    <property type="entry name" value="Immunoglobulin"/>
    <property type="match status" value="2"/>
</dbReference>
<accession>A0A8C6L987</accession>
<evidence type="ECO:0000256" key="1">
    <source>
        <dbReference type="ARBA" id="ARBA00023157"/>
    </source>
</evidence>
<feature type="transmembrane region" description="Helical" evidence="2">
    <location>
        <begin position="366"/>
        <end position="384"/>
    </location>
</feature>
<evidence type="ECO:0000313" key="4">
    <source>
        <dbReference type="Ensembl" id="ENSNFUP00015014138.1"/>
    </source>
</evidence>
<keyword evidence="2" id="KW-0812">Transmembrane</keyword>
<reference evidence="4" key="1">
    <citation type="submission" date="2014-08" db="EMBL/GenBank/DDBJ databases">
        <authorList>
            <person name="Senf B."/>
            <person name="Petzold A."/>
            <person name="Downie B.R."/>
            <person name="Koch P."/>
            <person name="Platzer M."/>
        </authorList>
    </citation>
    <scope>NUCLEOTIDE SEQUENCE [LARGE SCALE GENOMIC DNA]</scope>
    <source>
        <strain evidence="4">GRZ</strain>
    </source>
</reference>
<keyword evidence="2" id="KW-1133">Transmembrane helix</keyword>
<dbReference type="PANTHER" id="PTHR13771">
    <property type="entry name" value="INTERCELLULAR ADHESION MOLECULE"/>
    <property type="match status" value="1"/>
</dbReference>
<dbReference type="InterPro" id="IPR007110">
    <property type="entry name" value="Ig-like_dom"/>
</dbReference>
<proteinExistence type="predicted"/>
<protein>
    <recommendedName>
        <fullName evidence="3">Ig-like domain-containing protein</fullName>
    </recommendedName>
</protein>
<organism evidence="4 5">
    <name type="scientific">Nothobranchius furzeri</name>
    <name type="common">Turquoise killifish</name>
    <dbReference type="NCBI Taxonomy" id="105023"/>
    <lineage>
        <taxon>Eukaryota</taxon>
        <taxon>Metazoa</taxon>
        <taxon>Chordata</taxon>
        <taxon>Craniata</taxon>
        <taxon>Vertebrata</taxon>
        <taxon>Euteleostomi</taxon>
        <taxon>Actinopterygii</taxon>
        <taxon>Neopterygii</taxon>
        <taxon>Teleostei</taxon>
        <taxon>Neoteleostei</taxon>
        <taxon>Acanthomorphata</taxon>
        <taxon>Ovalentaria</taxon>
        <taxon>Atherinomorphae</taxon>
        <taxon>Cyprinodontiformes</taxon>
        <taxon>Nothobranchiidae</taxon>
        <taxon>Nothobranchius</taxon>
    </lineage>
</organism>
<dbReference type="InterPro" id="IPR013783">
    <property type="entry name" value="Ig-like_fold"/>
</dbReference>
<dbReference type="Proteomes" id="UP000694548">
    <property type="component" value="Chromosome sgr05"/>
</dbReference>
<evidence type="ECO:0000259" key="3">
    <source>
        <dbReference type="PROSITE" id="PS50835"/>
    </source>
</evidence>
<feature type="domain" description="Ig-like" evidence="3">
    <location>
        <begin position="166"/>
        <end position="246"/>
    </location>
</feature>
<keyword evidence="5" id="KW-1185">Reference proteome</keyword>
<reference evidence="4" key="3">
    <citation type="submission" date="2025-09" db="UniProtKB">
        <authorList>
            <consortium name="Ensembl"/>
        </authorList>
    </citation>
    <scope>IDENTIFICATION</scope>
</reference>
<keyword evidence="1" id="KW-1015">Disulfide bond</keyword>